<proteinExistence type="inferred from homology"/>
<evidence type="ECO:0000256" key="1">
    <source>
        <dbReference type="ARBA" id="ARBA00009887"/>
    </source>
</evidence>
<organism evidence="6 7">
    <name type="scientific">Cyprinus carpio carpio</name>
    <dbReference type="NCBI Taxonomy" id="630221"/>
    <lineage>
        <taxon>Eukaryota</taxon>
        <taxon>Metazoa</taxon>
        <taxon>Chordata</taxon>
        <taxon>Craniata</taxon>
        <taxon>Vertebrata</taxon>
        <taxon>Euteleostomi</taxon>
        <taxon>Actinopterygii</taxon>
        <taxon>Neopterygii</taxon>
        <taxon>Teleostei</taxon>
        <taxon>Ostariophysi</taxon>
        <taxon>Cypriniformes</taxon>
        <taxon>Cyprinidae</taxon>
        <taxon>Cyprininae</taxon>
        <taxon>Cyprinus</taxon>
    </lineage>
</organism>
<dbReference type="GeneTree" id="ENSGT00390000001092"/>
<sequence length="268" mass="30482">MERTERRRVDSFAVYPHPQIPPTLLRYSAITSAHTTCHMRRVQTSELMQEQDGEVLWVISQYQSAFKSQKLQNWTIPKHFKERPSAAEGHTTFIATDRGRLLPGVRTKSESAWPAFQGTWDLPRYIPPASINPTARSRKGQDRLRTWGQMKFATNQTHEAPDDSQATNRTIYNVENINVDQPAEESKTLVSDPGRNEPERPKSHHSQDQSKPTNQHAQSSPVNLLENQTQSRPGSHHSQQAPSRPATQESQAELRPPTQNSRPASQQK</sequence>
<name>A0A9J7X123_CYPCA</name>
<keyword evidence="7" id="KW-1185">Reference proteome</keyword>
<dbReference type="GO" id="GO:0036064">
    <property type="term" value="C:ciliary basal body"/>
    <property type="evidence" value="ECO:0007669"/>
    <property type="project" value="TreeGrafter"/>
</dbReference>
<comment type="function">
    <text evidence="4">Microtubule inner protein (MIP) part of the dynein-decorated doublet microtubules (DMTs) in cilia axoneme. Acts as a regulator of cilium basal body docking and positioning in mono- and multiciliated cells. Regulates basal body docking and cilia formation in multiciliated lung cells. Regulates kinocilium positioning and stereocilia bundle morphogenesis in the inner ear.</text>
</comment>
<dbReference type="GO" id="GO:0044782">
    <property type="term" value="P:cilium organization"/>
    <property type="evidence" value="ECO:0007669"/>
    <property type="project" value="TreeGrafter"/>
</dbReference>
<evidence type="ECO:0000313" key="7">
    <source>
        <dbReference type="Proteomes" id="UP001108240"/>
    </source>
</evidence>
<feature type="compositionally biased region" description="Polar residues" evidence="5">
    <location>
        <begin position="209"/>
        <end position="268"/>
    </location>
</feature>
<dbReference type="PANTHER" id="PTHR34639">
    <property type="entry name" value="PROTEIN FLATTOP"/>
    <property type="match status" value="1"/>
</dbReference>
<evidence type="ECO:0000256" key="5">
    <source>
        <dbReference type="SAM" id="MobiDB-lite"/>
    </source>
</evidence>
<evidence type="ECO:0000256" key="4">
    <source>
        <dbReference type="ARBA" id="ARBA00045261"/>
    </source>
</evidence>
<feature type="region of interest" description="Disordered" evidence="5">
    <location>
        <begin position="175"/>
        <end position="268"/>
    </location>
</feature>
<dbReference type="PANTHER" id="PTHR34639:SF1">
    <property type="entry name" value="PROTEIN FLATTOP"/>
    <property type="match status" value="1"/>
</dbReference>
<evidence type="ECO:0000313" key="6">
    <source>
        <dbReference type="Ensembl" id="ENSCCRP00000100070.1"/>
    </source>
</evidence>
<dbReference type="Ensembl" id="ENSCCRT00000132986.1">
    <property type="protein sequence ID" value="ENSCCRP00000100070.1"/>
    <property type="gene ID" value="ENSCCRG00000056218.1"/>
</dbReference>
<dbReference type="Pfam" id="PF22611">
    <property type="entry name" value="CFAP126"/>
    <property type="match status" value="1"/>
</dbReference>
<dbReference type="CDD" id="cd23705">
    <property type="entry name" value="Flattop"/>
    <property type="match status" value="1"/>
</dbReference>
<dbReference type="InterPro" id="IPR038797">
    <property type="entry name" value="Fltp"/>
</dbReference>
<dbReference type="AlphaFoldDB" id="A0A9J7X123"/>
<protein>
    <recommendedName>
        <fullName evidence="2">Protein Flattop</fullName>
    </recommendedName>
    <alternativeName>
        <fullName evidence="3">Cilia- and flagella-associated protein 126</fullName>
    </alternativeName>
</protein>
<evidence type="ECO:0000256" key="2">
    <source>
        <dbReference type="ARBA" id="ARBA00019181"/>
    </source>
</evidence>
<comment type="similarity">
    <text evidence="1">Belongs to the Flattop family.</text>
</comment>
<reference evidence="6" key="1">
    <citation type="submission" date="2025-08" db="UniProtKB">
        <authorList>
            <consortium name="Ensembl"/>
        </authorList>
    </citation>
    <scope>IDENTIFICATION</scope>
</reference>
<feature type="compositionally biased region" description="Basic and acidic residues" evidence="5">
    <location>
        <begin position="194"/>
        <end position="208"/>
    </location>
</feature>
<reference evidence="6" key="2">
    <citation type="submission" date="2025-09" db="UniProtKB">
        <authorList>
            <consortium name="Ensembl"/>
        </authorList>
    </citation>
    <scope>IDENTIFICATION</scope>
</reference>
<accession>A0A9J7X123</accession>
<dbReference type="Proteomes" id="UP001108240">
    <property type="component" value="Unplaced"/>
</dbReference>
<dbReference type="OMA" id="QSWTIPK"/>
<evidence type="ECO:0000256" key="3">
    <source>
        <dbReference type="ARBA" id="ARBA00033306"/>
    </source>
</evidence>